<proteinExistence type="predicted"/>
<dbReference type="Proteomes" id="UP000183299">
    <property type="component" value="Unassembled WGS sequence"/>
</dbReference>
<keyword evidence="2" id="KW-1185">Reference proteome</keyword>
<accession>A0A1I3SAU7</accession>
<reference evidence="1 2" key="1">
    <citation type="submission" date="2016-10" db="EMBL/GenBank/DDBJ databases">
        <authorList>
            <person name="de Groot N.N."/>
        </authorList>
    </citation>
    <scope>NUCLEOTIDE SEQUENCE [LARGE SCALE GENOMIC DNA]</scope>
    <source>
        <strain evidence="1 2">CGMCC 1.8891</strain>
    </source>
</reference>
<evidence type="ECO:0000313" key="1">
    <source>
        <dbReference type="EMBL" id="SFJ55858.1"/>
    </source>
</evidence>
<dbReference type="AlphaFoldDB" id="A0A1I3SAU7"/>
<gene>
    <name evidence="1" type="ORF">SAMN04488138_106127</name>
</gene>
<protein>
    <submittedName>
        <fullName evidence="1">Uncharacterized protein</fullName>
    </submittedName>
</protein>
<organism evidence="1 2">
    <name type="scientific">Celeribacter halophilus</name>
    <dbReference type="NCBI Taxonomy" id="576117"/>
    <lineage>
        <taxon>Bacteria</taxon>
        <taxon>Pseudomonadati</taxon>
        <taxon>Pseudomonadota</taxon>
        <taxon>Alphaproteobacteria</taxon>
        <taxon>Rhodobacterales</taxon>
        <taxon>Roseobacteraceae</taxon>
        <taxon>Celeribacter</taxon>
    </lineage>
</organism>
<dbReference type="EMBL" id="FORY01000006">
    <property type="protein sequence ID" value="SFJ55858.1"/>
    <property type="molecule type" value="Genomic_DNA"/>
</dbReference>
<dbReference type="STRING" id="576117.SAMN04488138_106127"/>
<sequence length="53" mass="5881">MLEIFWPCSPMPATLYGRQTSARIGENPLIGKTMCPKHACYRITGGSKCFAFV</sequence>
<name>A0A1I3SAU7_9RHOB</name>
<evidence type="ECO:0000313" key="2">
    <source>
        <dbReference type="Proteomes" id="UP000183299"/>
    </source>
</evidence>